<evidence type="ECO:0000313" key="5">
    <source>
        <dbReference type="Proteomes" id="UP000245627"/>
    </source>
</evidence>
<dbReference type="AlphaFoldDB" id="A0A2T8HKB3"/>
<dbReference type="InterPro" id="IPR050811">
    <property type="entry name" value="Phosphate_ABC_transporter"/>
</dbReference>
<dbReference type="PANTHER" id="PTHR30570:SF1">
    <property type="entry name" value="PHOSPHATE-BINDING PROTEIN PSTS"/>
    <property type="match status" value="1"/>
</dbReference>
<dbReference type="SUPFAM" id="SSF53850">
    <property type="entry name" value="Periplasmic binding protein-like II"/>
    <property type="match status" value="1"/>
</dbReference>
<gene>
    <name evidence="4" type="ORF">DC487_08175</name>
</gene>
<dbReference type="OrthoDB" id="1450880at2"/>
<evidence type="ECO:0000256" key="1">
    <source>
        <dbReference type="ARBA" id="ARBA00022729"/>
    </source>
</evidence>
<organism evidence="4 5">
    <name type="scientific">Sphingobacterium corticibacter</name>
    <dbReference type="NCBI Taxonomy" id="2171749"/>
    <lineage>
        <taxon>Bacteria</taxon>
        <taxon>Pseudomonadati</taxon>
        <taxon>Bacteroidota</taxon>
        <taxon>Sphingobacteriia</taxon>
        <taxon>Sphingobacteriales</taxon>
        <taxon>Sphingobacteriaceae</taxon>
        <taxon>Sphingobacterium</taxon>
    </lineage>
</organism>
<evidence type="ECO:0000256" key="2">
    <source>
        <dbReference type="SAM" id="SignalP"/>
    </source>
</evidence>
<feature type="signal peptide" evidence="2">
    <location>
        <begin position="1"/>
        <end position="24"/>
    </location>
</feature>
<reference evidence="4 5" key="1">
    <citation type="submission" date="2018-04" db="EMBL/GenBank/DDBJ databases">
        <title>Sphingobacterium cortibacter sp. nov.</title>
        <authorList>
            <person name="Li Y."/>
        </authorList>
    </citation>
    <scope>NUCLEOTIDE SEQUENCE [LARGE SCALE GENOMIC DNA]</scope>
    <source>
        <strain evidence="4 5">2c-3</strain>
    </source>
</reference>
<dbReference type="Gene3D" id="3.40.190.10">
    <property type="entry name" value="Periplasmic binding protein-like II"/>
    <property type="match status" value="2"/>
</dbReference>
<keyword evidence="5" id="KW-1185">Reference proteome</keyword>
<dbReference type="InterPro" id="IPR024370">
    <property type="entry name" value="PBP_domain"/>
</dbReference>
<proteinExistence type="predicted"/>
<accession>A0A2T8HKB3</accession>
<dbReference type="EMBL" id="QDKG01000002">
    <property type="protein sequence ID" value="PVH25896.1"/>
    <property type="molecule type" value="Genomic_DNA"/>
</dbReference>
<comment type="caution">
    <text evidence="4">The sequence shown here is derived from an EMBL/GenBank/DDBJ whole genome shotgun (WGS) entry which is preliminary data.</text>
</comment>
<protein>
    <submittedName>
        <fullName evidence="4">Phosphate ABC transporter</fullName>
    </submittedName>
</protein>
<name>A0A2T8HKB3_9SPHI</name>
<feature type="chain" id="PRO_5015742401" evidence="2">
    <location>
        <begin position="25"/>
        <end position="312"/>
    </location>
</feature>
<dbReference type="Pfam" id="PF12849">
    <property type="entry name" value="PBP_like_2"/>
    <property type="match status" value="1"/>
</dbReference>
<feature type="domain" description="PBP" evidence="3">
    <location>
        <begin position="48"/>
        <end position="283"/>
    </location>
</feature>
<evidence type="ECO:0000259" key="3">
    <source>
        <dbReference type="Pfam" id="PF12849"/>
    </source>
</evidence>
<dbReference type="Proteomes" id="UP000245627">
    <property type="component" value="Unassembled WGS sequence"/>
</dbReference>
<dbReference type="PANTHER" id="PTHR30570">
    <property type="entry name" value="PERIPLASMIC PHOSPHATE BINDING COMPONENT OF PHOSPHATE ABC TRANSPORTER"/>
    <property type="match status" value="1"/>
</dbReference>
<sequence length="312" mass="33670">MANYLNISLFCAALLGLAACTNNSGDGSQQRTETPLADDRNDILTGSMTVIVDESVADIMKDQLDVFRSSYVNTEVKLVADAERPAINRLLNGEGSIAILKRKLTEAEAKGFTQRSIKPRIFGVGYDAVVFVANTASSDSTINYKEIGDLLAGNTVGKNSLVFDNINSSSLRLLKEVTNVEKVSAAQVSAAGSAADVLNTVQNKSNTIGVLTLNQYLALRDSLGSPDIIRILSVSKEVNGSAYRPSQSTLGDDTYPLKHEFFVLNYQPNMGLGIGFSAFLTGDRGQRVVLKYGLLPFTMPGRQLIIRDEANF</sequence>
<evidence type="ECO:0000313" key="4">
    <source>
        <dbReference type="EMBL" id="PVH25896.1"/>
    </source>
</evidence>
<dbReference type="RefSeq" id="WP_116775466.1">
    <property type="nucleotide sequence ID" value="NZ_QDKG01000002.1"/>
</dbReference>
<keyword evidence="1 2" id="KW-0732">Signal</keyword>